<dbReference type="AlphaFoldDB" id="A0A7S0INY0"/>
<dbReference type="EMBL" id="HBER01005288">
    <property type="protein sequence ID" value="CAD8527423.1"/>
    <property type="molecule type" value="Transcribed_RNA"/>
</dbReference>
<gene>
    <name evidence="1" type="ORF">CLEP1334_LOCUS2644</name>
</gene>
<accession>A0A7S0INY0</accession>
<evidence type="ECO:0000313" key="1">
    <source>
        <dbReference type="EMBL" id="CAD8527423.1"/>
    </source>
</evidence>
<proteinExistence type="predicted"/>
<reference evidence="1" key="1">
    <citation type="submission" date="2021-01" db="EMBL/GenBank/DDBJ databases">
        <authorList>
            <person name="Corre E."/>
            <person name="Pelletier E."/>
            <person name="Niang G."/>
            <person name="Scheremetjew M."/>
            <person name="Finn R."/>
            <person name="Kale V."/>
            <person name="Holt S."/>
            <person name="Cochrane G."/>
            <person name="Meng A."/>
            <person name="Brown T."/>
            <person name="Cohen L."/>
        </authorList>
    </citation>
    <scope>NUCLEOTIDE SEQUENCE</scope>
    <source>
        <strain evidence="1">RCC1130</strain>
    </source>
</reference>
<name>A0A7S0INY0_9EUKA</name>
<protein>
    <submittedName>
        <fullName evidence="1">Uncharacterized protein</fullName>
    </submittedName>
</protein>
<sequence>MLFYPHLSSGEGTAELTAGVVDADFHHGRLFGDELAVPRLADCSVHETDVGHFRLTLKGPLLLESTHFDLVVLPSLHSPRASTSLAQAAHWFRQQAGNYPSILPSADGQPALEPL</sequence>
<organism evidence="1">
    <name type="scientific">Calcidiscus leptoporus</name>
    <dbReference type="NCBI Taxonomy" id="127549"/>
    <lineage>
        <taxon>Eukaryota</taxon>
        <taxon>Haptista</taxon>
        <taxon>Haptophyta</taxon>
        <taxon>Prymnesiophyceae</taxon>
        <taxon>Coccolithales</taxon>
        <taxon>Calcidiscaceae</taxon>
        <taxon>Calcidiscus</taxon>
    </lineage>
</organism>